<name>A0ABP7XU39_9ACTN</name>
<sequence length="180" mass="17388">MRHSVKGVLAAAGAVGVLVGGTGTLAFWTDTVTVPGVTGITSGTMKLTDTTVGGCGSVGWVIDASESPAGGAFVPASSLLVPGDVLSKTCTFSVAATGTHLRATIGVSAPSISGTLASALTVAGTFTKAGSPVTTLTSADDGATVTATITVTFDPASGNATQSKVADVGDYGVTLSQIHA</sequence>
<keyword evidence="2" id="KW-1185">Reference proteome</keyword>
<dbReference type="NCBIfam" id="TIGR04089">
    <property type="entry name" value="exp_by_SipW_III"/>
    <property type="match status" value="1"/>
</dbReference>
<evidence type="ECO:0000313" key="2">
    <source>
        <dbReference type="Proteomes" id="UP001501495"/>
    </source>
</evidence>
<accession>A0ABP7XU39</accession>
<proteinExistence type="predicted"/>
<dbReference type="RefSeq" id="WP_344734536.1">
    <property type="nucleotide sequence ID" value="NZ_BAAAZH010000025.1"/>
</dbReference>
<reference evidence="2" key="1">
    <citation type="journal article" date="2019" name="Int. J. Syst. Evol. Microbiol.">
        <title>The Global Catalogue of Microorganisms (GCM) 10K type strain sequencing project: providing services to taxonomists for standard genome sequencing and annotation.</title>
        <authorList>
            <consortium name="The Broad Institute Genomics Platform"/>
            <consortium name="The Broad Institute Genome Sequencing Center for Infectious Disease"/>
            <person name="Wu L."/>
            <person name="Ma J."/>
        </authorList>
    </citation>
    <scope>NUCLEOTIDE SEQUENCE [LARGE SCALE GENOMIC DNA]</scope>
    <source>
        <strain evidence="2">JCM 16703</strain>
    </source>
</reference>
<evidence type="ECO:0008006" key="3">
    <source>
        <dbReference type="Google" id="ProtNLM"/>
    </source>
</evidence>
<dbReference type="EMBL" id="BAAAZH010000025">
    <property type="protein sequence ID" value="GAA4124765.1"/>
    <property type="molecule type" value="Genomic_DNA"/>
</dbReference>
<dbReference type="InterPro" id="IPR023833">
    <property type="entry name" value="Signal_pept_SipW-depend-type"/>
</dbReference>
<dbReference type="NCBIfam" id="TIGR04088">
    <property type="entry name" value="cognate_SipW"/>
    <property type="match status" value="1"/>
</dbReference>
<dbReference type="Proteomes" id="UP001501495">
    <property type="component" value="Unassembled WGS sequence"/>
</dbReference>
<gene>
    <name evidence="1" type="ORF">GCM10022215_32720</name>
</gene>
<dbReference type="InterPro" id="IPR024006">
    <property type="entry name" value="Alt_signal_exp_actinobact"/>
</dbReference>
<protein>
    <recommendedName>
        <fullName evidence="3">Alternate-type signal peptide domain-containing protein</fullName>
    </recommendedName>
</protein>
<organism evidence="1 2">
    <name type="scientific">Nocardioides fonticola</name>
    <dbReference type="NCBI Taxonomy" id="450363"/>
    <lineage>
        <taxon>Bacteria</taxon>
        <taxon>Bacillati</taxon>
        <taxon>Actinomycetota</taxon>
        <taxon>Actinomycetes</taxon>
        <taxon>Propionibacteriales</taxon>
        <taxon>Nocardioidaceae</taxon>
        <taxon>Nocardioides</taxon>
    </lineage>
</organism>
<comment type="caution">
    <text evidence="1">The sequence shown here is derived from an EMBL/GenBank/DDBJ whole genome shotgun (WGS) entry which is preliminary data.</text>
</comment>
<evidence type="ECO:0000313" key="1">
    <source>
        <dbReference type="EMBL" id="GAA4124765.1"/>
    </source>
</evidence>